<protein>
    <submittedName>
        <fullName evidence="1">Uncharacterized protein</fullName>
    </submittedName>
</protein>
<dbReference type="InParanoid" id="A0A5E4GA46"/>
<dbReference type="Proteomes" id="UP000327085">
    <property type="component" value="Chromosome 3"/>
</dbReference>
<name>A0A5E4GA46_PRUDU</name>
<accession>A0A5E4GA46</accession>
<dbReference type="Gramene" id="VVA36566">
    <property type="protein sequence ID" value="VVA36566"/>
    <property type="gene ID" value="Prudul26B023292"/>
</dbReference>
<dbReference type="EMBL" id="CABIKO010000459">
    <property type="protein sequence ID" value="VVA36566.1"/>
    <property type="molecule type" value="Genomic_DNA"/>
</dbReference>
<proteinExistence type="predicted"/>
<organism evidence="1 2">
    <name type="scientific">Prunus dulcis</name>
    <name type="common">Almond</name>
    <name type="synonym">Amygdalus dulcis</name>
    <dbReference type="NCBI Taxonomy" id="3755"/>
    <lineage>
        <taxon>Eukaryota</taxon>
        <taxon>Viridiplantae</taxon>
        <taxon>Streptophyta</taxon>
        <taxon>Embryophyta</taxon>
        <taxon>Tracheophyta</taxon>
        <taxon>Spermatophyta</taxon>
        <taxon>Magnoliopsida</taxon>
        <taxon>eudicotyledons</taxon>
        <taxon>Gunneridae</taxon>
        <taxon>Pentapetalae</taxon>
        <taxon>rosids</taxon>
        <taxon>fabids</taxon>
        <taxon>Rosales</taxon>
        <taxon>Rosaceae</taxon>
        <taxon>Amygdaloideae</taxon>
        <taxon>Amygdaleae</taxon>
        <taxon>Prunus</taxon>
    </lineage>
</organism>
<dbReference type="AlphaFoldDB" id="A0A5E4GA46"/>
<evidence type="ECO:0000313" key="2">
    <source>
        <dbReference type="Proteomes" id="UP000327085"/>
    </source>
</evidence>
<sequence>MFEIELKVVAQWFVRHLSKVLRFNWVCSPIRIQAVATPSGQWHDQFREWGLVDVRASWPRHLMTSNHSAVLTAVYFQVHQFEADRQAPAVIPMVFVPNYFGKHCLHPDDQQLFSGARHGRLFLGSAVGWCLASSEDHPADQ</sequence>
<gene>
    <name evidence="1" type="ORF">ALMOND_2B023292</name>
</gene>
<reference evidence="2" key="1">
    <citation type="journal article" date="2020" name="Plant J.">
        <title>Transposons played a major role in the diversification between the closely related almond and peach genomes: results from the almond genome sequence.</title>
        <authorList>
            <person name="Alioto T."/>
            <person name="Alexiou K.G."/>
            <person name="Bardil A."/>
            <person name="Barteri F."/>
            <person name="Castanera R."/>
            <person name="Cruz F."/>
            <person name="Dhingra A."/>
            <person name="Duval H."/>
            <person name="Fernandez I Marti A."/>
            <person name="Frias L."/>
            <person name="Galan B."/>
            <person name="Garcia J.L."/>
            <person name="Howad W."/>
            <person name="Gomez-Garrido J."/>
            <person name="Gut M."/>
            <person name="Julca I."/>
            <person name="Morata J."/>
            <person name="Puigdomenech P."/>
            <person name="Ribeca P."/>
            <person name="Rubio Cabetas M.J."/>
            <person name="Vlasova A."/>
            <person name="Wirthensohn M."/>
            <person name="Garcia-Mas J."/>
            <person name="Gabaldon T."/>
            <person name="Casacuberta J.M."/>
            <person name="Arus P."/>
        </authorList>
    </citation>
    <scope>NUCLEOTIDE SEQUENCE [LARGE SCALE GENOMIC DNA]</scope>
    <source>
        <strain evidence="2">cv. Texas</strain>
    </source>
</reference>
<evidence type="ECO:0000313" key="1">
    <source>
        <dbReference type="EMBL" id="VVA36566.1"/>
    </source>
</evidence>